<accession>A0A8T1VSM2</accession>
<dbReference type="OrthoDB" id="109166at2759"/>
<gene>
    <name evidence="1" type="primary">EAF3_2</name>
    <name evidence="1" type="ORF">PHYPSEUDO_004001</name>
</gene>
<protein>
    <submittedName>
        <fullName evidence="1">Esa1p-associated factor</fullName>
    </submittedName>
</protein>
<proteinExistence type="predicted"/>
<dbReference type="EMBL" id="JAGDFM010000186">
    <property type="protein sequence ID" value="KAG7383129.1"/>
    <property type="molecule type" value="Genomic_DNA"/>
</dbReference>
<evidence type="ECO:0000313" key="2">
    <source>
        <dbReference type="Proteomes" id="UP000694044"/>
    </source>
</evidence>
<sequence>MACDRVLEDTPASRELQEKVAAMNQSESARPSASFETFCGPKRLDAMAAWMNSVDDALARLHEDVRDLTEHQVSQDAQLMELERRKKGALEEKAKLEAAVLKDLKRVRVAEETAMARRRLQNAGVSQDEIDAILPVIPHAG</sequence>
<reference evidence="1" key="1">
    <citation type="submission" date="2021-02" db="EMBL/GenBank/DDBJ databases">
        <authorList>
            <person name="Palmer J.M."/>
        </authorList>
    </citation>
    <scope>NUCLEOTIDE SEQUENCE</scope>
    <source>
        <strain evidence="1">SCRP734</strain>
    </source>
</reference>
<keyword evidence="2" id="KW-1185">Reference proteome</keyword>
<organism evidence="1 2">
    <name type="scientific">Phytophthora pseudosyringae</name>
    <dbReference type="NCBI Taxonomy" id="221518"/>
    <lineage>
        <taxon>Eukaryota</taxon>
        <taxon>Sar</taxon>
        <taxon>Stramenopiles</taxon>
        <taxon>Oomycota</taxon>
        <taxon>Peronosporomycetes</taxon>
        <taxon>Peronosporales</taxon>
        <taxon>Peronosporaceae</taxon>
        <taxon>Phytophthora</taxon>
    </lineage>
</organism>
<comment type="caution">
    <text evidence="1">The sequence shown here is derived from an EMBL/GenBank/DDBJ whole genome shotgun (WGS) entry which is preliminary data.</text>
</comment>
<dbReference type="Proteomes" id="UP000694044">
    <property type="component" value="Unassembled WGS sequence"/>
</dbReference>
<evidence type="ECO:0000313" key="1">
    <source>
        <dbReference type="EMBL" id="KAG7383129.1"/>
    </source>
</evidence>
<name>A0A8T1VSM2_9STRA</name>
<dbReference type="AlphaFoldDB" id="A0A8T1VSM2"/>